<dbReference type="GO" id="GO:0006298">
    <property type="term" value="P:mismatch repair"/>
    <property type="evidence" value="ECO:0007669"/>
    <property type="project" value="InterPro"/>
</dbReference>
<keyword evidence="3" id="KW-0227">DNA damage</keyword>
<comment type="similarity">
    <text evidence="6">Belongs to the Vsr family.</text>
</comment>
<accession>A0AAE4YS06</accession>
<dbReference type="CDD" id="cd00221">
    <property type="entry name" value="Vsr"/>
    <property type="match status" value="1"/>
</dbReference>
<proteinExistence type="inferred from homology"/>
<dbReference type="EMBL" id="WUFC01000017">
    <property type="protein sequence ID" value="NEI50076.1"/>
    <property type="molecule type" value="Genomic_DNA"/>
</dbReference>
<dbReference type="Proteomes" id="UP000661163">
    <property type="component" value="Unassembled WGS sequence"/>
</dbReference>
<dbReference type="GO" id="GO:0004519">
    <property type="term" value="F:endonuclease activity"/>
    <property type="evidence" value="ECO:0007669"/>
    <property type="project" value="UniProtKB-KW"/>
</dbReference>
<sequence>MPPDLQATAAVRRRMQRTVREDNGFERAVRSLLHDRRLRYRIHYSIPGMMRTTCDIAFPGLKIAVFLDGCFWHGCAIHPPSVKKNRDFWLEKIKRNRARDVRATAHLAELGWTALRFWEHEPVEVIAEAIISTVQGRRTELPGSRRSLQHVKRPSGELEAVDCDKAMVEAMASK</sequence>
<gene>
    <name evidence="7" type="primary">vsr</name>
    <name evidence="7" type="ORF">GR217_20490</name>
</gene>
<comment type="caution">
    <text evidence="7">The sequence shown here is derived from an EMBL/GenBank/DDBJ whole genome shotgun (WGS) entry which is preliminary data.</text>
</comment>
<organism evidence="7 8">
    <name type="scientific">Rhizobium ruizarguesonis</name>
    <dbReference type="NCBI Taxonomy" id="2081791"/>
    <lineage>
        <taxon>Bacteria</taxon>
        <taxon>Pseudomonadati</taxon>
        <taxon>Pseudomonadota</taxon>
        <taxon>Alphaproteobacteria</taxon>
        <taxon>Hyphomicrobiales</taxon>
        <taxon>Rhizobiaceae</taxon>
        <taxon>Rhizobium/Agrobacterium group</taxon>
        <taxon>Rhizobium</taxon>
    </lineage>
</organism>
<dbReference type="InterPro" id="IPR011335">
    <property type="entry name" value="Restrct_endonuc-II-like"/>
</dbReference>
<evidence type="ECO:0000256" key="3">
    <source>
        <dbReference type="ARBA" id="ARBA00022763"/>
    </source>
</evidence>
<evidence type="ECO:0000256" key="1">
    <source>
        <dbReference type="ARBA" id="ARBA00022722"/>
    </source>
</evidence>
<evidence type="ECO:0000313" key="7">
    <source>
        <dbReference type="EMBL" id="NEI50076.1"/>
    </source>
</evidence>
<dbReference type="GO" id="GO:0016787">
    <property type="term" value="F:hydrolase activity"/>
    <property type="evidence" value="ECO:0007669"/>
    <property type="project" value="UniProtKB-KW"/>
</dbReference>
<evidence type="ECO:0000256" key="5">
    <source>
        <dbReference type="ARBA" id="ARBA00023204"/>
    </source>
</evidence>
<dbReference type="Gene3D" id="3.40.960.10">
    <property type="entry name" value="VSR Endonuclease"/>
    <property type="match status" value="1"/>
</dbReference>
<protein>
    <submittedName>
        <fullName evidence="7">DNA mismatch endonuclease Vsr</fullName>
    </submittedName>
</protein>
<evidence type="ECO:0000256" key="2">
    <source>
        <dbReference type="ARBA" id="ARBA00022759"/>
    </source>
</evidence>
<reference evidence="7 8" key="1">
    <citation type="submission" date="2019-12" db="EMBL/GenBank/DDBJ databases">
        <title>Rhizobium genotypes associated with high levels of biological nitrogen fixation by grain legumes in a temperate-maritime cropping system.</title>
        <authorList>
            <person name="Maluk M."/>
            <person name="Francesc Ferrando Molina F."/>
            <person name="Lopez Del Egido L."/>
            <person name="Lafos M."/>
            <person name="Langarica-Fuentes A."/>
            <person name="Gebre Yohannes G."/>
            <person name="Young M.W."/>
            <person name="Martin P."/>
            <person name="Gantlett R."/>
            <person name="Kenicer G."/>
            <person name="Hawes C."/>
            <person name="Begg G.S."/>
            <person name="Quilliam R.S."/>
            <person name="Squire G.R."/>
            <person name="Poole P.S."/>
            <person name="Young P.W."/>
            <person name="Iannetta P.M."/>
            <person name="James E.K."/>
        </authorList>
    </citation>
    <scope>NUCLEOTIDE SEQUENCE [LARGE SCALE GENOMIC DNA]</scope>
    <source>
        <strain evidence="7 8">JHI985</strain>
    </source>
</reference>
<keyword evidence="5" id="KW-0234">DNA repair</keyword>
<dbReference type="InterPro" id="IPR004603">
    <property type="entry name" value="DNA_mismatch_endonuc_vsr"/>
</dbReference>
<evidence type="ECO:0000256" key="6">
    <source>
        <dbReference type="ARBA" id="ARBA00029466"/>
    </source>
</evidence>
<dbReference type="Pfam" id="PF03852">
    <property type="entry name" value="Vsr"/>
    <property type="match status" value="1"/>
</dbReference>
<name>A0AAE4YS06_9HYPH</name>
<evidence type="ECO:0000256" key="4">
    <source>
        <dbReference type="ARBA" id="ARBA00022801"/>
    </source>
</evidence>
<evidence type="ECO:0000313" key="8">
    <source>
        <dbReference type="Proteomes" id="UP000661163"/>
    </source>
</evidence>
<dbReference type="RefSeq" id="WP_164566340.1">
    <property type="nucleotide sequence ID" value="NZ_WUFC01000017.1"/>
</dbReference>
<keyword evidence="1" id="KW-0540">Nuclease</keyword>
<keyword evidence="2 7" id="KW-0255">Endonuclease</keyword>
<keyword evidence="4" id="KW-0378">Hydrolase</keyword>
<dbReference type="AlphaFoldDB" id="A0AAE4YS06"/>
<dbReference type="SUPFAM" id="SSF52980">
    <property type="entry name" value="Restriction endonuclease-like"/>
    <property type="match status" value="1"/>
</dbReference>
<dbReference type="NCBIfam" id="TIGR00632">
    <property type="entry name" value="vsr"/>
    <property type="match status" value="1"/>
</dbReference>